<reference evidence="17 18" key="1">
    <citation type="submission" date="2020-08" db="EMBL/GenBank/DDBJ databases">
        <title>Genomic Encyclopedia of Type Strains, Phase IV (KMG-IV): sequencing the most valuable type-strain genomes for metagenomic binning, comparative biology and taxonomic classification.</title>
        <authorList>
            <person name="Goeker M."/>
        </authorList>
    </citation>
    <scope>NUCLEOTIDE SEQUENCE [LARGE SCALE GENOMIC DNA]</scope>
    <source>
        <strain evidence="17 18">DSM 103737</strain>
    </source>
</reference>
<accession>A0A840BZJ6</accession>
<sequence>MLQGFRNLGKSWLGKLIVGILFGLLILSFAIWGIGDVFRGYGVNTVATVGDREIGVEQVRTAYQNELQQLSRRFGRSITADQARALGLEQQLLGRLIAEAALDERASELGLAVSRDTAGEAVVKDPAFRNASGQFDRFAFDSILRANGLTEQGFITEQQAVLARRQLADALTGAIVPPLAMREAVYRYGAERRSIAYVELPAALAGDVGAPDDAALQAFFDERKAAFRAPEYRTVSILSLRPEDLAKPGEVSDADATARYEEVKARRFTTPETRKLQQLSFPSQEEANAAREKILAGASLADIATERGVRPEDIEIGTFTREQMIDPAVAEAAFALSAGDVSTPVSGRFGIVLVRAAEVTPAAVRPFAEVADELKREIAIERARSLLDETHDRIEDQRIAGKPLTEIAREFSLNERTIGPLDQGGNGKDGQPVADIPEREVLLRSAFETDIGADNEALRLADGGYLWYDVTNVEGTRDRTLDEVRADVAAQWRVDEIARRLSDKAQEIVTRLDQGETIEAIAAELSLEARTAEGLARGQAQDGLPANVVTQAFSVHAGKAASAGIGDGDRRVVFKVTAATVPEFVTSTQEAERLQGQLATAMTDDILGEYVASLQSELNVRINQQALRTALGTSGEF</sequence>
<comment type="similarity">
    <text evidence="11">Belongs to the PpiD chaperone family.</text>
</comment>
<keyword evidence="5 15" id="KW-0812">Transmembrane</keyword>
<evidence type="ECO:0000256" key="7">
    <source>
        <dbReference type="ARBA" id="ARBA00023136"/>
    </source>
</evidence>
<dbReference type="AlphaFoldDB" id="A0A840BZJ6"/>
<keyword evidence="14 17" id="KW-0413">Isomerase</keyword>
<dbReference type="InterPro" id="IPR046357">
    <property type="entry name" value="PPIase_dom_sf"/>
</dbReference>
<dbReference type="InterPro" id="IPR000297">
    <property type="entry name" value="PPIase_PpiC"/>
</dbReference>
<evidence type="ECO:0000259" key="16">
    <source>
        <dbReference type="PROSITE" id="PS50198"/>
    </source>
</evidence>
<evidence type="ECO:0000256" key="13">
    <source>
        <dbReference type="ARBA" id="ARBA00042775"/>
    </source>
</evidence>
<evidence type="ECO:0000256" key="10">
    <source>
        <dbReference type="ARBA" id="ARBA00031484"/>
    </source>
</evidence>
<comment type="caution">
    <text evidence="17">The sequence shown here is derived from an EMBL/GenBank/DDBJ whole genome shotgun (WGS) entry which is preliminary data.</text>
</comment>
<dbReference type="Proteomes" id="UP000577362">
    <property type="component" value="Unassembled WGS sequence"/>
</dbReference>
<evidence type="ECO:0000256" key="2">
    <source>
        <dbReference type="ARBA" id="ARBA00018370"/>
    </source>
</evidence>
<evidence type="ECO:0000256" key="8">
    <source>
        <dbReference type="ARBA" id="ARBA00023186"/>
    </source>
</evidence>
<proteinExistence type="inferred from homology"/>
<evidence type="ECO:0000256" key="14">
    <source>
        <dbReference type="PROSITE-ProRule" id="PRU00278"/>
    </source>
</evidence>
<keyword evidence="4" id="KW-0997">Cell inner membrane</keyword>
<evidence type="ECO:0000256" key="6">
    <source>
        <dbReference type="ARBA" id="ARBA00022989"/>
    </source>
</evidence>
<evidence type="ECO:0000256" key="11">
    <source>
        <dbReference type="ARBA" id="ARBA00038408"/>
    </source>
</evidence>
<dbReference type="InterPro" id="IPR052029">
    <property type="entry name" value="PpiD_chaperone"/>
</dbReference>
<dbReference type="RefSeq" id="WP_183315962.1">
    <property type="nucleotide sequence ID" value="NZ_JACIEN010000001.1"/>
</dbReference>
<keyword evidence="3" id="KW-1003">Cell membrane</keyword>
<keyword evidence="14" id="KW-0697">Rotamase</keyword>
<evidence type="ECO:0000313" key="17">
    <source>
        <dbReference type="EMBL" id="MBB4016166.1"/>
    </source>
</evidence>
<dbReference type="PANTHER" id="PTHR47529:SF1">
    <property type="entry name" value="PERIPLASMIC CHAPERONE PPID"/>
    <property type="match status" value="1"/>
</dbReference>
<feature type="transmembrane region" description="Helical" evidence="15">
    <location>
        <begin position="12"/>
        <end position="34"/>
    </location>
</feature>
<keyword evidence="7 15" id="KW-0472">Membrane</keyword>
<evidence type="ECO:0000256" key="9">
    <source>
        <dbReference type="ARBA" id="ARBA00030642"/>
    </source>
</evidence>
<name>A0A840BZJ6_9HYPH</name>
<keyword evidence="8" id="KW-0143">Chaperone</keyword>
<evidence type="ECO:0000256" key="12">
    <source>
        <dbReference type="ARBA" id="ARBA00040743"/>
    </source>
</evidence>
<dbReference type="PANTHER" id="PTHR47529">
    <property type="entry name" value="PEPTIDYL-PROLYL CIS-TRANS ISOMERASE D"/>
    <property type="match status" value="1"/>
</dbReference>
<keyword evidence="6 15" id="KW-1133">Transmembrane helix</keyword>
<dbReference type="PROSITE" id="PS50198">
    <property type="entry name" value="PPIC_PPIASE_2"/>
    <property type="match status" value="1"/>
</dbReference>
<evidence type="ECO:0000256" key="1">
    <source>
        <dbReference type="ARBA" id="ARBA00004382"/>
    </source>
</evidence>
<dbReference type="SUPFAM" id="SSF109998">
    <property type="entry name" value="Triger factor/SurA peptide-binding domain-like"/>
    <property type="match status" value="1"/>
</dbReference>
<evidence type="ECO:0000256" key="5">
    <source>
        <dbReference type="ARBA" id="ARBA00022692"/>
    </source>
</evidence>
<comment type="subcellular location">
    <subcellularLocation>
        <location evidence="1">Cell inner membrane</location>
        <topology evidence="1">Single-pass type II membrane protein</topology>
        <orientation evidence="1">Periplasmic side</orientation>
    </subcellularLocation>
</comment>
<gene>
    <name evidence="17" type="ORF">GGR16_001172</name>
</gene>
<evidence type="ECO:0000256" key="3">
    <source>
        <dbReference type="ARBA" id="ARBA00022475"/>
    </source>
</evidence>
<protein>
    <recommendedName>
        <fullName evidence="2">Parvulin-like PPIase</fullName>
    </recommendedName>
    <alternativeName>
        <fullName evidence="9">Peptidyl-prolyl cis-trans isomerase plp</fullName>
    </alternativeName>
    <alternativeName>
        <fullName evidence="12">Periplasmic chaperone PpiD</fullName>
    </alternativeName>
    <alternativeName>
        <fullName evidence="13">Periplasmic folding chaperone</fullName>
    </alternativeName>
    <alternativeName>
        <fullName evidence="10">Rotamase plp</fullName>
    </alternativeName>
</protein>
<feature type="domain" description="PpiC" evidence="16">
    <location>
        <begin position="271"/>
        <end position="358"/>
    </location>
</feature>
<dbReference type="SUPFAM" id="SSF54534">
    <property type="entry name" value="FKBP-like"/>
    <property type="match status" value="1"/>
</dbReference>
<evidence type="ECO:0000256" key="15">
    <source>
        <dbReference type="SAM" id="Phobius"/>
    </source>
</evidence>
<dbReference type="GO" id="GO:0005886">
    <property type="term" value="C:plasma membrane"/>
    <property type="evidence" value="ECO:0007669"/>
    <property type="project" value="UniProtKB-SubCell"/>
</dbReference>
<evidence type="ECO:0000313" key="18">
    <source>
        <dbReference type="Proteomes" id="UP000577362"/>
    </source>
</evidence>
<dbReference type="EMBL" id="JACIEN010000001">
    <property type="protein sequence ID" value="MBB4016166.1"/>
    <property type="molecule type" value="Genomic_DNA"/>
</dbReference>
<dbReference type="Pfam" id="PF13145">
    <property type="entry name" value="Rotamase_2"/>
    <property type="match status" value="1"/>
</dbReference>
<dbReference type="GO" id="GO:0003755">
    <property type="term" value="F:peptidyl-prolyl cis-trans isomerase activity"/>
    <property type="evidence" value="ECO:0007669"/>
    <property type="project" value="UniProtKB-KW"/>
</dbReference>
<evidence type="ECO:0000256" key="4">
    <source>
        <dbReference type="ARBA" id="ARBA00022519"/>
    </source>
</evidence>
<dbReference type="Pfam" id="PF13624">
    <property type="entry name" value="SurA_N_3"/>
    <property type="match status" value="1"/>
</dbReference>
<dbReference type="InterPro" id="IPR027304">
    <property type="entry name" value="Trigger_fact/SurA_dom_sf"/>
</dbReference>
<organism evidence="17 18">
    <name type="scientific">Chelatococcus caeni</name>
    <dbReference type="NCBI Taxonomy" id="1348468"/>
    <lineage>
        <taxon>Bacteria</taxon>
        <taxon>Pseudomonadati</taxon>
        <taxon>Pseudomonadota</taxon>
        <taxon>Alphaproteobacteria</taxon>
        <taxon>Hyphomicrobiales</taxon>
        <taxon>Chelatococcaceae</taxon>
        <taxon>Chelatococcus</taxon>
    </lineage>
</organism>
<keyword evidence="18" id="KW-1185">Reference proteome</keyword>
<dbReference type="Gene3D" id="3.10.50.40">
    <property type="match status" value="1"/>
</dbReference>